<dbReference type="InterPro" id="IPR002716">
    <property type="entry name" value="PIN_dom"/>
</dbReference>
<dbReference type="InterPro" id="IPR029060">
    <property type="entry name" value="PIN-like_dom_sf"/>
</dbReference>
<dbReference type="PANTHER" id="PTHR42188">
    <property type="entry name" value="23S RRNA-SPECIFIC ENDONUCLEASE VAPC20"/>
    <property type="match status" value="1"/>
</dbReference>
<dbReference type="SUPFAM" id="SSF88723">
    <property type="entry name" value="PIN domain-like"/>
    <property type="match status" value="1"/>
</dbReference>
<dbReference type="PANTHER" id="PTHR42188:SF1">
    <property type="entry name" value="23S RRNA-SPECIFIC ENDONUCLEASE VAPC20"/>
    <property type="match status" value="1"/>
</dbReference>
<protein>
    <submittedName>
        <fullName evidence="2">PIN domain-containing protein</fullName>
    </submittedName>
</protein>
<evidence type="ECO:0000313" key="2">
    <source>
        <dbReference type="EMBL" id="HGG02131.1"/>
    </source>
</evidence>
<reference evidence="2" key="1">
    <citation type="journal article" date="2020" name="mSystems">
        <title>Genome- and Community-Level Interaction Insights into Carbon Utilization and Element Cycling Functions of Hydrothermarchaeota in Hydrothermal Sediment.</title>
        <authorList>
            <person name="Zhou Z."/>
            <person name="Liu Y."/>
            <person name="Xu W."/>
            <person name="Pan J."/>
            <person name="Luo Z.H."/>
            <person name="Li M."/>
        </authorList>
    </citation>
    <scope>NUCLEOTIDE SEQUENCE [LARGE SCALE GENOMIC DNA]</scope>
    <source>
        <strain evidence="2">SpSt-374</strain>
    </source>
</reference>
<comment type="caution">
    <text evidence="2">The sequence shown here is derived from an EMBL/GenBank/DDBJ whole genome shotgun (WGS) entry which is preliminary data.</text>
</comment>
<proteinExistence type="predicted"/>
<dbReference type="GO" id="GO:0016075">
    <property type="term" value="P:rRNA catabolic process"/>
    <property type="evidence" value="ECO:0007669"/>
    <property type="project" value="TreeGrafter"/>
</dbReference>
<dbReference type="EMBL" id="DSPX01000165">
    <property type="protein sequence ID" value="HGG02131.1"/>
    <property type="molecule type" value="Genomic_DNA"/>
</dbReference>
<sequence length="140" mass="16505">MPIPKLFVDTSAWVAICDSRDDCHQPALVFNRKIARKFTLVVTNYILDEIYTLLLNNAGYTKTLDFQRTLEILLQERVVELIWITPEVARQAWVIFERFNTDKQWSFTDCSSYVVMQEQGITDVFTFDRHFSQMGFNRLP</sequence>
<gene>
    <name evidence="2" type="ORF">ENR15_16170</name>
</gene>
<dbReference type="GO" id="GO:0004521">
    <property type="term" value="F:RNA endonuclease activity"/>
    <property type="evidence" value="ECO:0007669"/>
    <property type="project" value="InterPro"/>
</dbReference>
<dbReference type="InterPro" id="IPR039018">
    <property type="entry name" value="VapC20-like"/>
</dbReference>
<accession>A0A7C3VRR0</accession>
<dbReference type="AlphaFoldDB" id="A0A7C3VRR0"/>
<organism evidence="2">
    <name type="scientific">Planktothricoides sp. SpSt-374</name>
    <dbReference type="NCBI Taxonomy" id="2282167"/>
    <lineage>
        <taxon>Bacteria</taxon>
        <taxon>Bacillati</taxon>
        <taxon>Cyanobacteriota</taxon>
        <taxon>Cyanophyceae</taxon>
        <taxon>Oscillatoriophycideae</taxon>
        <taxon>Oscillatoriales</taxon>
        <taxon>Oscillatoriaceae</taxon>
        <taxon>Planktothricoides</taxon>
    </lineage>
</organism>
<feature type="domain" description="PIN" evidence="1">
    <location>
        <begin position="7"/>
        <end position="136"/>
    </location>
</feature>
<evidence type="ECO:0000259" key="1">
    <source>
        <dbReference type="Pfam" id="PF01850"/>
    </source>
</evidence>
<dbReference type="Gene3D" id="3.40.50.1010">
    <property type="entry name" value="5'-nuclease"/>
    <property type="match status" value="1"/>
</dbReference>
<dbReference type="Pfam" id="PF01850">
    <property type="entry name" value="PIN"/>
    <property type="match status" value="1"/>
</dbReference>
<name>A0A7C3VRR0_9CYAN</name>